<feature type="region of interest" description="Disordered" evidence="11">
    <location>
        <begin position="71"/>
        <end position="130"/>
    </location>
</feature>
<keyword evidence="3" id="KW-0479">Metal-binding</keyword>
<evidence type="ECO:0000256" key="3">
    <source>
        <dbReference type="ARBA" id="ARBA00022723"/>
    </source>
</evidence>
<evidence type="ECO:0000256" key="4">
    <source>
        <dbReference type="ARBA" id="ARBA00022771"/>
    </source>
</evidence>
<feature type="compositionally biased region" description="Acidic residues" evidence="11">
    <location>
        <begin position="243"/>
        <end position="256"/>
    </location>
</feature>
<evidence type="ECO:0000313" key="14">
    <source>
        <dbReference type="Proteomes" id="UP001324115"/>
    </source>
</evidence>
<evidence type="ECO:0000256" key="6">
    <source>
        <dbReference type="ARBA" id="ARBA00023015"/>
    </source>
</evidence>
<keyword evidence="9" id="KW-0539">Nucleus</keyword>
<evidence type="ECO:0000256" key="5">
    <source>
        <dbReference type="ARBA" id="ARBA00022833"/>
    </source>
</evidence>
<dbReference type="GO" id="GO:0046983">
    <property type="term" value="F:protein dimerization activity"/>
    <property type="evidence" value="ECO:0007669"/>
    <property type="project" value="InterPro"/>
</dbReference>
<dbReference type="PROSITE" id="PS50808">
    <property type="entry name" value="ZF_BED"/>
    <property type="match status" value="1"/>
</dbReference>
<evidence type="ECO:0000256" key="10">
    <source>
        <dbReference type="PROSITE-ProRule" id="PRU00027"/>
    </source>
</evidence>
<feature type="compositionally biased region" description="Low complexity" evidence="11">
    <location>
        <begin position="111"/>
        <end position="120"/>
    </location>
</feature>
<dbReference type="InterPro" id="IPR003656">
    <property type="entry name" value="Znf_BED"/>
</dbReference>
<feature type="region of interest" description="Disordered" evidence="11">
    <location>
        <begin position="150"/>
        <end position="264"/>
    </location>
</feature>
<feature type="compositionally biased region" description="Pro residues" evidence="11">
    <location>
        <begin position="73"/>
        <end position="85"/>
    </location>
</feature>
<comment type="subcellular location">
    <subcellularLocation>
        <location evidence="1">Nucleus</location>
    </subcellularLocation>
</comment>
<keyword evidence="6" id="KW-0805">Transcription regulation</keyword>
<dbReference type="SUPFAM" id="SSF53098">
    <property type="entry name" value="Ribonuclease H-like"/>
    <property type="match status" value="1"/>
</dbReference>
<keyword evidence="14" id="KW-1185">Reference proteome</keyword>
<feature type="compositionally biased region" description="Low complexity" evidence="11">
    <location>
        <begin position="168"/>
        <end position="177"/>
    </location>
</feature>
<dbReference type="GO" id="GO:0003677">
    <property type="term" value="F:DNA binding"/>
    <property type="evidence" value="ECO:0007669"/>
    <property type="project" value="UniProtKB-KW"/>
</dbReference>
<dbReference type="Pfam" id="PF05699">
    <property type="entry name" value="Dimer_Tnp_hAT"/>
    <property type="match status" value="1"/>
</dbReference>
<comment type="subunit">
    <text evidence="2">Homodimer.</text>
</comment>
<keyword evidence="5" id="KW-0862">Zinc</keyword>
<evidence type="ECO:0000256" key="9">
    <source>
        <dbReference type="ARBA" id="ARBA00023242"/>
    </source>
</evidence>
<gene>
    <name evidence="13" type="ORF">RGQ29_000088</name>
</gene>
<evidence type="ECO:0000259" key="12">
    <source>
        <dbReference type="PROSITE" id="PS50808"/>
    </source>
</evidence>
<dbReference type="GO" id="GO:0005634">
    <property type="term" value="C:nucleus"/>
    <property type="evidence" value="ECO:0007669"/>
    <property type="project" value="UniProtKB-SubCell"/>
</dbReference>
<dbReference type="PANTHER" id="PTHR46481:SF11">
    <property type="entry name" value="ZINC FINGER BED DOMAIN-CONTAINING PROTEIN RICESLEEPER 2-LIKE"/>
    <property type="match status" value="1"/>
</dbReference>
<keyword evidence="7" id="KW-0238">DNA-binding</keyword>
<keyword evidence="4 10" id="KW-0863">Zinc-finger</keyword>
<dbReference type="Pfam" id="PF14372">
    <property type="entry name" value="hAT-like_RNase-H"/>
    <property type="match status" value="1"/>
</dbReference>
<evidence type="ECO:0000313" key="13">
    <source>
        <dbReference type="EMBL" id="KAK4605640.1"/>
    </source>
</evidence>
<protein>
    <recommendedName>
        <fullName evidence="12">BED-type domain-containing protein</fullName>
    </recommendedName>
</protein>
<feature type="domain" description="BED-type" evidence="12">
    <location>
        <begin position="263"/>
        <end position="318"/>
    </location>
</feature>
<dbReference type="Pfam" id="PF02892">
    <property type="entry name" value="zf-BED"/>
    <property type="match status" value="1"/>
</dbReference>
<organism evidence="13 14">
    <name type="scientific">Quercus rubra</name>
    <name type="common">Northern red oak</name>
    <name type="synonym">Quercus borealis</name>
    <dbReference type="NCBI Taxonomy" id="3512"/>
    <lineage>
        <taxon>Eukaryota</taxon>
        <taxon>Viridiplantae</taxon>
        <taxon>Streptophyta</taxon>
        <taxon>Embryophyta</taxon>
        <taxon>Tracheophyta</taxon>
        <taxon>Spermatophyta</taxon>
        <taxon>Magnoliopsida</taxon>
        <taxon>eudicotyledons</taxon>
        <taxon>Gunneridae</taxon>
        <taxon>Pentapetalae</taxon>
        <taxon>rosids</taxon>
        <taxon>fabids</taxon>
        <taxon>Fagales</taxon>
        <taxon>Fagaceae</taxon>
        <taxon>Quercus</taxon>
    </lineage>
</organism>
<dbReference type="Proteomes" id="UP001324115">
    <property type="component" value="Unassembled WGS sequence"/>
</dbReference>
<evidence type="ECO:0000256" key="11">
    <source>
        <dbReference type="SAM" id="MobiDB-lite"/>
    </source>
</evidence>
<accession>A0AAN7G5C2</accession>
<keyword evidence="8" id="KW-0804">Transcription</keyword>
<evidence type="ECO:0000256" key="2">
    <source>
        <dbReference type="ARBA" id="ARBA00011738"/>
    </source>
</evidence>
<dbReference type="GO" id="GO:0008270">
    <property type="term" value="F:zinc ion binding"/>
    <property type="evidence" value="ECO:0007669"/>
    <property type="project" value="UniProtKB-KW"/>
</dbReference>
<dbReference type="SUPFAM" id="SSF57667">
    <property type="entry name" value="beta-beta-alpha zinc fingers"/>
    <property type="match status" value="1"/>
</dbReference>
<dbReference type="InterPro" id="IPR008906">
    <property type="entry name" value="HATC_C_dom"/>
</dbReference>
<name>A0AAN7G5C2_QUERU</name>
<dbReference type="SMART" id="SM00614">
    <property type="entry name" value="ZnF_BED"/>
    <property type="match status" value="1"/>
</dbReference>
<dbReference type="PANTHER" id="PTHR46481">
    <property type="entry name" value="ZINC FINGER BED DOMAIN-CONTAINING PROTEIN 4"/>
    <property type="match status" value="1"/>
</dbReference>
<proteinExistence type="predicted"/>
<dbReference type="AlphaFoldDB" id="A0AAN7G5C2"/>
<comment type="caution">
    <text evidence="13">The sequence shown here is derived from an EMBL/GenBank/DDBJ whole genome shotgun (WGS) entry which is preliminary data.</text>
</comment>
<dbReference type="InterPro" id="IPR036236">
    <property type="entry name" value="Znf_C2H2_sf"/>
</dbReference>
<dbReference type="InterPro" id="IPR025525">
    <property type="entry name" value="hAT-like_transposase_RNase-H"/>
</dbReference>
<dbReference type="EMBL" id="JAXUIC010000001">
    <property type="protein sequence ID" value="KAK4605640.1"/>
    <property type="molecule type" value="Genomic_DNA"/>
</dbReference>
<feature type="compositionally biased region" description="Low complexity" evidence="11">
    <location>
        <begin position="190"/>
        <end position="217"/>
    </location>
</feature>
<evidence type="ECO:0000256" key="7">
    <source>
        <dbReference type="ARBA" id="ARBA00023125"/>
    </source>
</evidence>
<evidence type="ECO:0000256" key="8">
    <source>
        <dbReference type="ARBA" id="ARBA00023163"/>
    </source>
</evidence>
<dbReference type="InterPro" id="IPR052035">
    <property type="entry name" value="ZnF_BED_domain_contain"/>
</dbReference>
<dbReference type="InterPro" id="IPR012337">
    <property type="entry name" value="RNaseH-like_sf"/>
</dbReference>
<reference evidence="13 14" key="1">
    <citation type="journal article" date="2023" name="G3 (Bethesda)">
        <title>A haplotype-resolved chromosome-scale genome for Quercus rubra L. provides insights into the genetics of adaptive traits for red oak species.</title>
        <authorList>
            <person name="Kapoor B."/>
            <person name="Jenkins J."/>
            <person name="Schmutz J."/>
            <person name="Zhebentyayeva T."/>
            <person name="Kuelheim C."/>
            <person name="Coggeshall M."/>
            <person name="Heim C."/>
            <person name="Lasky J.R."/>
            <person name="Leites L."/>
            <person name="Islam-Faridi N."/>
            <person name="Romero-Severson J."/>
            <person name="DeLeo V.L."/>
            <person name="Lucas S.M."/>
            <person name="Lazic D."/>
            <person name="Gailing O."/>
            <person name="Carlson J."/>
            <person name="Staton M."/>
        </authorList>
    </citation>
    <scope>NUCLEOTIDE SEQUENCE [LARGE SCALE GENOMIC DNA]</scope>
    <source>
        <strain evidence="13">Pseudo-F2</strain>
    </source>
</reference>
<sequence>MTMITRDGNFCSTRGYLVRPDPNGPDFIRCLSPICTPQPLSASPSFLHFAIVVLHFDQLYPTLRSVQSVTPPSLTPPSCLMPPSPSRLTAQKKDRPSLSSVTPTLPLPQRSPSLPHSLTPPSLPQFDPPSLTHFLSQSVIESVSLPSLAQLSKPKMEMEDTNTDTNKSGSSSPSGSPLRTRRCPLPIVRSPLPFSLSSSPLSPGSSPSGSPSPLWPLNNESPKSPMVDLEVEEQEGNQGSPGTEEEREQEPTNEDLDTSKKRKTTSDVWVHFTRKKVEGNVKAQCHHCGKLYLGDPSQGTTHLRNHLARCPRMKFKDIRQQVLIKQQNKVDGTRICDFTRNTLKSDILKIYDNEREKVLKMMDKNGSRMAITTDMWTSSNKKRGFMVITAHFIDHNWTLQSWVLRFVYVPSPHTKDVLTEVLVDCFLEWNIDWKLFIITVDNCSTNAAMIRLLLNKLDTSSLMLGGSMLHMRCAAHILNLIVQDGLSLIGDGIERICDSVIYWTGSPKKRQKFEENARQLRVQCTKELVLDCKTRWNSTYLMLSIALIYKDVFSRLAKRETSYTCLPYDHDWEVAKDICGRLELFHSVTEFFSSRKCPTTNMYFALVCELKIALNEWSLSSSEMISTMAESMLAKFNSYWANVSVVMAVAAILDPRYKMKLLEFYYPNIYDESPVGNEGSSHMPASTSNQVAQIKFRLIGSMSRFDGFVNNSSSSSKKHGSGRMEFDHFIDEGVLKKSEDFDILAWWKSNGLKYPTLQRIARDILAIPVTTVASEAVFSTSGRLLSPHHSRLHPKTIEAMMCAQNWLWSEINGSSTISGDSTFQSILDDGEPNEDDGSCATIDGSCITIDED</sequence>
<evidence type="ECO:0000256" key="1">
    <source>
        <dbReference type="ARBA" id="ARBA00004123"/>
    </source>
</evidence>